<evidence type="ECO:0000313" key="10">
    <source>
        <dbReference type="Proteomes" id="UP000837801"/>
    </source>
</evidence>
<proteinExistence type="inferred from homology"/>
<feature type="region of interest" description="Disordered" evidence="6">
    <location>
        <begin position="317"/>
        <end position="346"/>
    </location>
</feature>
<feature type="domain" description="Vps52 C-terminal" evidence="8">
    <location>
        <begin position="364"/>
        <end position="436"/>
    </location>
</feature>
<feature type="compositionally biased region" description="Low complexity" evidence="6">
    <location>
        <begin position="336"/>
        <end position="346"/>
    </location>
</feature>
<dbReference type="Proteomes" id="UP000837801">
    <property type="component" value="Unassembled WGS sequence"/>
</dbReference>
<keyword evidence="4" id="KW-0653">Protein transport</keyword>
<evidence type="ECO:0000259" key="8">
    <source>
        <dbReference type="Pfam" id="PF20655"/>
    </source>
</evidence>
<dbReference type="GO" id="GO:0042147">
    <property type="term" value="P:retrograde transport, endosome to Golgi"/>
    <property type="evidence" value="ECO:0007669"/>
    <property type="project" value="TreeGrafter"/>
</dbReference>
<dbReference type="EMBL" id="CAKXYY010000009">
    <property type="protein sequence ID" value="CAH2353197.1"/>
    <property type="molecule type" value="Genomic_DNA"/>
</dbReference>
<comment type="caution">
    <text evidence="9">The sequence shown here is derived from an EMBL/GenBank/DDBJ whole genome shotgun (WGS) entry which is preliminary data.</text>
</comment>
<keyword evidence="3" id="KW-0813">Transport</keyword>
<organism evidence="9 10">
    <name type="scientific">[Candida] railenensis</name>
    <dbReference type="NCBI Taxonomy" id="45579"/>
    <lineage>
        <taxon>Eukaryota</taxon>
        <taxon>Fungi</taxon>
        <taxon>Dikarya</taxon>
        <taxon>Ascomycota</taxon>
        <taxon>Saccharomycotina</taxon>
        <taxon>Pichiomycetes</taxon>
        <taxon>Debaryomycetaceae</taxon>
        <taxon>Kurtzmaniella</taxon>
    </lineage>
</organism>
<dbReference type="InterPro" id="IPR048319">
    <property type="entry name" value="Vps52_CC"/>
</dbReference>
<keyword evidence="10" id="KW-1185">Reference proteome</keyword>
<dbReference type="OrthoDB" id="19482at2759"/>
<evidence type="ECO:0000256" key="1">
    <source>
        <dbReference type="ARBA" id="ARBA00004601"/>
    </source>
</evidence>
<comment type="subcellular location">
    <subcellularLocation>
        <location evidence="1">Golgi apparatus</location>
        <location evidence="1">trans-Golgi network</location>
    </subcellularLocation>
</comment>
<name>A0A9P0VY21_9ASCO</name>
<evidence type="ECO:0000256" key="5">
    <source>
        <dbReference type="ARBA" id="ARBA00023034"/>
    </source>
</evidence>
<dbReference type="GO" id="GO:0032456">
    <property type="term" value="P:endocytic recycling"/>
    <property type="evidence" value="ECO:0007669"/>
    <property type="project" value="TreeGrafter"/>
</dbReference>
<evidence type="ECO:0000313" key="9">
    <source>
        <dbReference type="EMBL" id="CAH2353197.1"/>
    </source>
</evidence>
<dbReference type="GO" id="GO:0019905">
    <property type="term" value="F:syntaxin binding"/>
    <property type="evidence" value="ECO:0007669"/>
    <property type="project" value="TreeGrafter"/>
</dbReference>
<feature type="domain" description="Vps52 coiled-coil" evidence="7">
    <location>
        <begin position="74"/>
        <end position="247"/>
    </location>
</feature>
<sequence>MTSLHILKQLLPLNEEDIEKKTFEKFDVENLQSFVKTSKGKEGTSLEQIRTLCSNSLLSNTTSEQLNTLIEQFETYKSDIRSHRAKLKPIETVIANFNAELKQLSSSLIDSREKSFQLSKDLVAQSSLTDKLNPIILDLMVPPDIVKSLVSSPISESWLENLRFINEKLQLIDSIERKLTPETAQYHGSVAYKQLTECIDAMKFKAIERIRDHIIINVKKLRATNMQLSSQNIQKELLVVKEIYPFIVEHHPELAKQLRLAYIYTMKWYYETRFAKYIYALEKLKLRYVDASLLLGSTTSAEDRGGGIFGWFSSSTSSNAGSNASVNPSGSGGSGNTSSNNSNGGSPLNVPHTHKIIMAEYLPSIEKRIQILHSAPSEEEQPEEAIPSQIAETTPFAYWIEFVYKQWSVALIDNLIVEYLFMVDFFYLGDEKFDEVEILSTDGSVNKSTVTPDGAQANGGTSGTKTTSWSTIMFSNVFKMGQEFVNWLITYQPSAFSTRNPNSNTRIISSAANVASASIGSTTQFGTYDGYAVLLMIRMVQISQSSLHNEFHIPIADEYLNSILLLLWPHFTKIIDLNCESIKKSVIHSSTTTKFDGGNLAPVGVTQQFAQYLVGLLKLAESSSNESGSTTSEVFQGEPLFTSVSRLRNDFESLLTKLSGTMFSKSKKIEKEIFLYNNYFLVVNILRNEKEENRLFTEQIEHFELLCQAYKK</sequence>
<dbReference type="GO" id="GO:0015031">
    <property type="term" value="P:protein transport"/>
    <property type="evidence" value="ECO:0007669"/>
    <property type="project" value="UniProtKB-KW"/>
</dbReference>
<dbReference type="GO" id="GO:0006896">
    <property type="term" value="P:Golgi to vacuole transport"/>
    <property type="evidence" value="ECO:0007669"/>
    <property type="project" value="TreeGrafter"/>
</dbReference>
<dbReference type="PANTHER" id="PTHR14190:SF7">
    <property type="entry name" value="VACUOLAR PROTEIN SORTING-ASSOCIATED PROTEIN 52 HOMOLOG"/>
    <property type="match status" value="1"/>
</dbReference>
<gene>
    <name evidence="9" type="ORF">CLIB1423_09S04962</name>
</gene>
<keyword evidence="5" id="KW-0333">Golgi apparatus</keyword>
<feature type="domain" description="Vps52 C-terminal" evidence="8">
    <location>
        <begin position="527"/>
        <end position="698"/>
    </location>
</feature>
<dbReference type="PANTHER" id="PTHR14190">
    <property type="entry name" value="SUPPRESSOR OF ACTIN MUTATIONS 2/VACUOLAR PROTEIN SORTING 52"/>
    <property type="match status" value="1"/>
</dbReference>
<dbReference type="AlphaFoldDB" id="A0A9P0VY21"/>
<evidence type="ECO:0000259" key="7">
    <source>
        <dbReference type="Pfam" id="PF04129"/>
    </source>
</evidence>
<dbReference type="Pfam" id="PF20655">
    <property type="entry name" value="Vps52_C"/>
    <property type="match status" value="2"/>
</dbReference>
<evidence type="ECO:0000256" key="4">
    <source>
        <dbReference type="ARBA" id="ARBA00022927"/>
    </source>
</evidence>
<accession>A0A9P0VY21</accession>
<evidence type="ECO:0000256" key="2">
    <source>
        <dbReference type="ARBA" id="ARBA00008180"/>
    </source>
</evidence>
<feature type="compositionally biased region" description="Low complexity" evidence="6">
    <location>
        <begin position="317"/>
        <end position="329"/>
    </location>
</feature>
<evidence type="ECO:0000256" key="3">
    <source>
        <dbReference type="ARBA" id="ARBA00022448"/>
    </source>
</evidence>
<dbReference type="InterPro" id="IPR007258">
    <property type="entry name" value="Vps52"/>
</dbReference>
<dbReference type="Pfam" id="PF04129">
    <property type="entry name" value="Vps52_CC"/>
    <property type="match status" value="1"/>
</dbReference>
<comment type="similarity">
    <text evidence="2">Belongs to the VPS52 family.</text>
</comment>
<dbReference type="GO" id="GO:0005829">
    <property type="term" value="C:cytosol"/>
    <property type="evidence" value="ECO:0007669"/>
    <property type="project" value="GOC"/>
</dbReference>
<reference evidence="9" key="1">
    <citation type="submission" date="2022-03" db="EMBL/GenBank/DDBJ databases">
        <authorList>
            <person name="Legras J.-L."/>
            <person name="Devillers H."/>
            <person name="Grondin C."/>
        </authorList>
    </citation>
    <scope>NUCLEOTIDE SEQUENCE</scope>
    <source>
        <strain evidence="9">CLIB 1423</strain>
    </source>
</reference>
<evidence type="ECO:0000256" key="6">
    <source>
        <dbReference type="SAM" id="MobiDB-lite"/>
    </source>
</evidence>
<protein>
    <submittedName>
        <fullName evidence="9">Vacuolar protein sorting-associated protein 52</fullName>
    </submittedName>
</protein>
<dbReference type="GO" id="GO:0000938">
    <property type="term" value="C:GARP complex"/>
    <property type="evidence" value="ECO:0007669"/>
    <property type="project" value="TreeGrafter"/>
</dbReference>
<dbReference type="InterPro" id="IPR048361">
    <property type="entry name" value="Vps52_C"/>
</dbReference>